<proteinExistence type="predicted"/>
<name>A0ABP1B763_9BRYO</name>
<evidence type="ECO:0000313" key="3">
    <source>
        <dbReference type="Proteomes" id="UP001497522"/>
    </source>
</evidence>
<keyword evidence="3" id="KW-1185">Reference proteome</keyword>
<organism evidence="2 3">
    <name type="scientific">Sphagnum jensenii</name>
    <dbReference type="NCBI Taxonomy" id="128206"/>
    <lineage>
        <taxon>Eukaryota</taxon>
        <taxon>Viridiplantae</taxon>
        <taxon>Streptophyta</taxon>
        <taxon>Embryophyta</taxon>
        <taxon>Bryophyta</taxon>
        <taxon>Sphagnophytina</taxon>
        <taxon>Sphagnopsida</taxon>
        <taxon>Sphagnales</taxon>
        <taxon>Sphagnaceae</taxon>
        <taxon>Sphagnum</taxon>
    </lineage>
</organism>
<protein>
    <submittedName>
        <fullName evidence="2">Uncharacterized protein</fullName>
    </submittedName>
</protein>
<dbReference type="EMBL" id="OZ023703">
    <property type="protein sequence ID" value="CAK9870623.1"/>
    <property type="molecule type" value="Genomic_DNA"/>
</dbReference>
<sequence length="105" mass="11233">MSDGELREDHLRRSSAPAASLDITSKSSESKAEASGRPHIFQVPPKGSFPSPRTSNFLFASAGQGLGLETSDITVARQVEREDFSAAKAKVLKESKGAQRKNSTT</sequence>
<evidence type="ECO:0000313" key="2">
    <source>
        <dbReference type="EMBL" id="CAK9870623.1"/>
    </source>
</evidence>
<gene>
    <name evidence="2" type="ORF">CSSPJE1EN2_LOCUS13291</name>
</gene>
<feature type="compositionally biased region" description="Basic and acidic residues" evidence="1">
    <location>
        <begin position="1"/>
        <end position="12"/>
    </location>
</feature>
<dbReference type="Proteomes" id="UP001497522">
    <property type="component" value="Chromosome 2"/>
</dbReference>
<evidence type="ECO:0000256" key="1">
    <source>
        <dbReference type="SAM" id="MobiDB-lite"/>
    </source>
</evidence>
<feature type="region of interest" description="Disordered" evidence="1">
    <location>
        <begin position="1"/>
        <end position="55"/>
    </location>
</feature>
<reference evidence="2 3" key="1">
    <citation type="submission" date="2024-03" db="EMBL/GenBank/DDBJ databases">
        <authorList>
            <consortium name="ELIXIR-Norway"/>
            <consortium name="Elixir Norway"/>
        </authorList>
    </citation>
    <scope>NUCLEOTIDE SEQUENCE [LARGE SCALE GENOMIC DNA]</scope>
</reference>
<accession>A0ABP1B763</accession>